<organism evidence="5 6">
    <name type="scientific">Jiella pelagia</name>
    <dbReference type="NCBI Taxonomy" id="2986949"/>
    <lineage>
        <taxon>Bacteria</taxon>
        <taxon>Pseudomonadati</taxon>
        <taxon>Pseudomonadota</taxon>
        <taxon>Alphaproteobacteria</taxon>
        <taxon>Hyphomicrobiales</taxon>
        <taxon>Aurantimonadaceae</taxon>
        <taxon>Jiella</taxon>
    </lineage>
</organism>
<dbReference type="GO" id="GO:0016787">
    <property type="term" value="F:hydrolase activity"/>
    <property type="evidence" value="ECO:0007669"/>
    <property type="project" value="UniProtKB-KW"/>
</dbReference>
<evidence type="ECO:0000256" key="2">
    <source>
        <dbReference type="ARBA" id="ARBA00022801"/>
    </source>
</evidence>
<evidence type="ECO:0000313" key="5">
    <source>
        <dbReference type="EMBL" id="WAP69133.1"/>
    </source>
</evidence>
<dbReference type="Gene3D" id="3.40.50.1820">
    <property type="entry name" value="alpha/beta hydrolase"/>
    <property type="match status" value="1"/>
</dbReference>
<dbReference type="EMBL" id="CP114029">
    <property type="protein sequence ID" value="WAP69133.1"/>
    <property type="molecule type" value="Genomic_DNA"/>
</dbReference>
<proteinExistence type="inferred from homology"/>
<evidence type="ECO:0000256" key="1">
    <source>
        <dbReference type="ARBA" id="ARBA00010515"/>
    </source>
</evidence>
<sequence length="325" mass="34550">MITGAPFSAELAPEMAALMQRIAREDGPQPDPTTLPPAEGRRLAAAGNRRWNVDLPEMAISREIAVPANEDLGTPAIACRLHVPPEARPGVIVFVHGGGFSFCSPETHERCARLLAVEAGLAVLLPDYRLAPEHPYPAGLTDVAATLRALPMLATAAGLPAEPLFLAGDSAGANLALAGLIHEMRADRPAPASGALLLYGNYDADFESPSFRFFAEGPGLTRAKMQRYWRFYVADRDMRGDALACPVFAEPAELAALPPLHLMAAAVDPLLSDTLALQSRLAAAGRNERAAIVPGVVHGFLQMTNDLPQAREAIAAAGRFVRHHS</sequence>
<dbReference type="PROSITE" id="PS01173">
    <property type="entry name" value="LIPASE_GDXG_HIS"/>
    <property type="match status" value="1"/>
</dbReference>
<feature type="active site" evidence="3">
    <location>
        <position position="170"/>
    </location>
</feature>
<keyword evidence="2 5" id="KW-0378">Hydrolase</keyword>
<evidence type="ECO:0000259" key="4">
    <source>
        <dbReference type="Pfam" id="PF07859"/>
    </source>
</evidence>
<dbReference type="PROSITE" id="PS01174">
    <property type="entry name" value="LIPASE_GDXG_SER"/>
    <property type="match status" value="1"/>
</dbReference>
<gene>
    <name evidence="5" type="ORF">OH818_02045</name>
</gene>
<evidence type="ECO:0000313" key="6">
    <source>
        <dbReference type="Proteomes" id="UP001164020"/>
    </source>
</evidence>
<dbReference type="Pfam" id="PF07859">
    <property type="entry name" value="Abhydrolase_3"/>
    <property type="match status" value="1"/>
</dbReference>
<protein>
    <submittedName>
        <fullName evidence="5">Alpha/beta hydrolase</fullName>
    </submittedName>
</protein>
<dbReference type="PANTHER" id="PTHR23025">
    <property type="entry name" value="TRIACYLGLYCEROL LIPASE"/>
    <property type="match status" value="1"/>
</dbReference>
<name>A0ABY7C2Z4_9HYPH</name>
<feature type="domain" description="Alpha/beta hydrolase fold-3" evidence="4">
    <location>
        <begin position="92"/>
        <end position="301"/>
    </location>
</feature>
<evidence type="ECO:0000256" key="3">
    <source>
        <dbReference type="PROSITE-ProRule" id="PRU10038"/>
    </source>
</evidence>
<dbReference type="InterPro" id="IPR033140">
    <property type="entry name" value="Lipase_GDXG_put_SER_AS"/>
</dbReference>
<comment type="similarity">
    <text evidence="1">Belongs to the 'GDXG' lipolytic enzyme family.</text>
</comment>
<dbReference type="SUPFAM" id="SSF53474">
    <property type="entry name" value="alpha/beta-Hydrolases"/>
    <property type="match status" value="1"/>
</dbReference>
<dbReference type="InterPro" id="IPR002168">
    <property type="entry name" value="Lipase_GDXG_HIS_AS"/>
</dbReference>
<reference evidence="5" key="1">
    <citation type="submission" date="2022-12" db="EMBL/GenBank/DDBJ databases">
        <title>Jiella pelagia sp. nov., isolated from phosphonate enriched culture of Northwest Pacific surface seawater.</title>
        <authorList>
            <person name="Shin D.Y."/>
            <person name="Hwang C.Y."/>
        </authorList>
    </citation>
    <scope>NUCLEOTIDE SEQUENCE</scope>
    <source>
        <strain evidence="5">HL-NP1</strain>
    </source>
</reference>
<dbReference type="PANTHER" id="PTHR23025:SF3">
    <property type="entry name" value="HORMONE-SENSITIVE LIPASE"/>
    <property type="match status" value="1"/>
</dbReference>
<keyword evidence="6" id="KW-1185">Reference proteome</keyword>
<dbReference type="RefSeq" id="WP_268881572.1">
    <property type="nucleotide sequence ID" value="NZ_CP114029.1"/>
</dbReference>
<accession>A0ABY7C2Z4</accession>
<dbReference type="InterPro" id="IPR029058">
    <property type="entry name" value="AB_hydrolase_fold"/>
</dbReference>
<dbReference type="InterPro" id="IPR013094">
    <property type="entry name" value="AB_hydrolase_3"/>
</dbReference>
<dbReference type="Proteomes" id="UP001164020">
    <property type="component" value="Chromosome"/>
</dbReference>